<dbReference type="GO" id="GO:0044547">
    <property type="term" value="F:DNA topoisomerase binding"/>
    <property type="evidence" value="ECO:0007669"/>
    <property type="project" value="TreeGrafter"/>
</dbReference>
<protein>
    <submittedName>
        <fullName evidence="3">DDE_3 domain-containing protein</fullName>
    </submittedName>
</protein>
<evidence type="ECO:0000313" key="3">
    <source>
        <dbReference type="WBParaSite" id="Hba_17448"/>
    </source>
</evidence>
<dbReference type="InterPro" id="IPR052709">
    <property type="entry name" value="Transposase-MT_Hybrid"/>
</dbReference>
<keyword evidence="2" id="KW-1185">Reference proteome</keyword>
<evidence type="ECO:0000313" key="2">
    <source>
        <dbReference type="Proteomes" id="UP000095283"/>
    </source>
</evidence>
<dbReference type="GO" id="GO:0035861">
    <property type="term" value="C:site of double-strand break"/>
    <property type="evidence" value="ECO:0007669"/>
    <property type="project" value="TreeGrafter"/>
</dbReference>
<dbReference type="GO" id="GO:0000793">
    <property type="term" value="C:condensed chromosome"/>
    <property type="evidence" value="ECO:0007669"/>
    <property type="project" value="TreeGrafter"/>
</dbReference>
<organism evidence="2 3">
    <name type="scientific">Heterorhabditis bacteriophora</name>
    <name type="common">Entomopathogenic nematode worm</name>
    <dbReference type="NCBI Taxonomy" id="37862"/>
    <lineage>
        <taxon>Eukaryota</taxon>
        <taxon>Metazoa</taxon>
        <taxon>Ecdysozoa</taxon>
        <taxon>Nematoda</taxon>
        <taxon>Chromadorea</taxon>
        <taxon>Rhabditida</taxon>
        <taxon>Rhabditina</taxon>
        <taxon>Rhabditomorpha</taxon>
        <taxon>Strongyloidea</taxon>
        <taxon>Heterorhabditidae</taxon>
        <taxon>Heterorhabditis</taxon>
    </lineage>
</organism>
<evidence type="ECO:0000256" key="1">
    <source>
        <dbReference type="SAM" id="MobiDB-lite"/>
    </source>
</evidence>
<dbReference type="GO" id="GO:0042800">
    <property type="term" value="F:histone H3K4 methyltransferase activity"/>
    <property type="evidence" value="ECO:0007669"/>
    <property type="project" value="TreeGrafter"/>
</dbReference>
<proteinExistence type="predicted"/>
<feature type="region of interest" description="Disordered" evidence="1">
    <location>
        <begin position="67"/>
        <end position="92"/>
    </location>
</feature>
<dbReference type="GO" id="GO:0000014">
    <property type="term" value="F:single-stranded DNA endodeoxyribonuclease activity"/>
    <property type="evidence" value="ECO:0007669"/>
    <property type="project" value="TreeGrafter"/>
</dbReference>
<reference evidence="3" key="1">
    <citation type="submission" date="2016-11" db="UniProtKB">
        <authorList>
            <consortium name="WormBaseParasite"/>
        </authorList>
    </citation>
    <scope>IDENTIFICATION</scope>
</reference>
<dbReference type="GO" id="GO:0003697">
    <property type="term" value="F:single-stranded DNA binding"/>
    <property type="evidence" value="ECO:0007669"/>
    <property type="project" value="TreeGrafter"/>
</dbReference>
<dbReference type="Gene3D" id="3.30.420.10">
    <property type="entry name" value="Ribonuclease H-like superfamily/Ribonuclease H"/>
    <property type="match status" value="1"/>
</dbReference>
<sequence>MATVGWSASGVIHYNFLCPGETTTAENTGQSKRPILLHDNVRPHVSQMILQKLNELAYETLPKRRISATKQQLKTPSKNSPVPEFQNSMLPE</sequence>
<dbReference type="PANTHER" id="PTHR46060:SF2">
    <property type="entry name" value="HISTONE-LYSINE N-METHYLTRANSFERASE SETMAR"/>
    <property type="match status" value="1"/>
</dbReference>
<dbReference type="PANTHER" id="PTHR46060">
    <property type="entry name" value="MARINER MOS1 TRANSPOSASE-LIKE PROTEIN"/>
    <property type="match status" value="1"/>
</dbReference>
<dbReference type="GO" id="GO:0006303">
    <property type="term" value="P:double-strand break repair via nonhomologous end joining"/>
    <property type="evidence" value="ECO:0007669"/>
    <property type="project" value="TreeGrafter"/>
</dbReference>
<dbReference type="Proteomes" id="UP000095283">
    <property type="component" value="Unplaced"/>
</dbReference>
<dbReference type="GO" id="GO:0044774">
    <property type="term" value="P:mitotic DNA integrity checkpoint signaling"/>
    <property type="evidence" value="ECO:0007669"/>
    <property type="project" value="TreeGrafter"/>
</dbReference>
<dbReference type="WBParaSite" id="Hba_17448">
    <property type="protein sequence ID" value="Hba_17448"/>
    <property type="gene ID" value="Hba_17448"/>
</dbReference>
<dbReference type="GO" id="GO:0031297">
    <property type="term" value="P:replication fork processing"/>
    <property type="evidence" value="ECO:0007669"/>
    <property type="project" value="TreeGrafter"/>
</dbReference>
<feature type="compositionally biased region" description="Polar residues" evidence="1">
    <location>
        <begin position="68"/>
        <end position="92"/>
    </location>
</feature>
<dbReference type="AlphaFoldDB" id="A0A1I7XIB6"/>
<accession>A0A1I7XIB6</accession>
<dbReference type="InterPro" id="IPR036397">
    <property type="entry name" value="RNaseH_sf"/>
</dbReference>
<dbReference type="GO" id="GO:0005634">
    <property type="term" value="C:nucleus"/>
    <property type="evidence" value="ECO:0007669"/>
    <property type="project" value="TreeGrafter"/>
</dbReference>
<name>A0A1I7XIB6_HETBA</name>
<dbReference type="GO" id="GO:0046975">
    <property type="term" value="F:histone H3K36 methyltransferase activity"/>
    <property type="evidence" value="ECO:0007669"/>
    <property type="project" value="TreeGrafter"/>
</dbReference>
<dbReference type="GO" id="GO:0003690">
    <property type="term" value="F:double-stranded DNA binding"/>
    <property type="evidence" value="ECO:0007669"/>
    <property type="project" value="TreeGrafter"/>
</dbReference>
<dbReference type="GO" id="GO:0000729">
    <property type="term" value="P:DNA double-strand break processing"/>
    <property type="evidence" value="ECO:0007669"/>
    <property type="project" value="TreeGrafter"/>
</dbReference>
<dbReference type="GO" id="GO:0015074">
    <property type="term" value="P:DNA integration"/>
    <property type="evidence" value="ECO:0007669"/>
    <property type="project" value="TreeGrafter"/>
</dbReference>